<feature type="binding site" evidence="8">
    <location>
        <position position="165"/>
    </location>
    <ligand>
        <name>Zn(2+)</name>
        <dbReference type="ChEBI" id="CHEBI:29105"/>
        <note>catalytic</note>
    </ligand>
</feature>
<keyword evidence="4 8" id="KW-0378">Hydrolase</keyword>
<feature type="active site" evidence="8">
    <location>
        <position position="156"/>
    </location>
</feature>
<gene>
    <name evidence="11" type="ORF">pdam_00014405</name>
</gene>
<dbReference type="InterPro" id="IPR001506">
    <property type="entry name" value="Peptidase_M12A"/>
</dbReference>
<feature type="chain" id="PRO_5017855977" description="Metalloendopeptidase" evidence="9">
    <location>
        <begin position="18"/>
        <end position="429"/>
    </location>
</feature>
<feature type="binding site" evidence="8">
    <location>
        <position position="317"/>
    </location>
    <ligand>
        <name>Zn(2+)</name>
        <dbReference type="ChEBI" id="CHEBI:29105"/>
        <note>catalytic</note>
    </ligand>
</feature>
<evidence type="ECO:0000256" key="7">
    <source>
        <dbReference type="ARBA" id="ARBA00023157"/>
    </source>
</evidence>
<evidence type="ECO:0000256" key="3">
    <source>
        <dbReference type="ARBA" id="ARBA00022723"/>
    </source>
</evidence>
<dbReference type="GO" id="GO:0004222">
    <property type="term" value="F:metalloendopeptidase activity"/>
    <property type="evidence" value="ECO:0007669"/>
    <property type="project" value="UniProtKB-UniRule"/>
</dbReference>
<dbReference type="GO" id="GO:0008270">
    <property type="term" value="F:zinc ion binding"/>
    <property type="evidence" value="ECO:0007669"/>
    <property type="project" value="UniProtKB-UniRule"/>
</dbReference>
<feature type="binding site" evidence="8">
    <location>
        <position position="159"/>
    </location>
    <ligand>
        <name>Zn(2+)</name>
        <dbReference type="ChEBI" id="CHEBI:29105"/>
        <note>catalytic</note>
    </ligand>
</feature>
<dbReference type="PROSITE" id="PS51864">
    <property type="entry name" value="ASTACIN"/>
    <property type="match status" value="2"/>
</dbReference>
<feature type="binding site" evidence="8">
    <location>
        <position position="155"/>
    </location>
    <ligand>
        <name>Zn(2+)</name>
        <dbReference type="ChEBI" id="CHEBI:29105"/>
        <note>catalytic</note>
    </ligand>
</feature>
<dbReference type="PANTHER" id="PTHR10127:SF850">
    <property type="entry name" value="METALLOENDOPEPTIDASE"/>
    <property type="match status" value="1"/>
</dbReference>
<dbReference type="Proteomes" id="UP000275408">
    <property type="component" value="Unassembled WGS sequence"/>
</dbReference>
<sequence length="429" mass="48420">MKCLCFFLLVSAVFVASENPDENLGVDNKDLFEGDMILPPHVLYKAEHGMDVDSSRKRASIRRGLWPKGEVPFAVFNGLGKGRSPELRNAIRAIIAGMNEWRRKTCIRFKRRTNERDYVIFALRSGGCYSNVGRIGGRQIINLGSGCRTLGIVAHEIGHAIGFYHEQSRPDRDQFVTVLFQNVQAENLRVDNKDLFEGDMILPPHVRYKAEHGMDVDISRKRAAVKPRNRLWPKGEVPYVISNGLSKKQNARKANNAIIAGMNEWTGKTCIRFKRRTNEKDVKRGCLSNVGRVGGRQIIDLGNRCWNLGTVAHEIGHAIGFFHEQSRPDRDQFVTVLLKNVKPGMKGNFKKYRRSFVDSLGISYDYESLMHYDDKAFSKNPKLGLQTIITKDKKYQNVIGQRIGLSSTDAEQANLMYRSECAKRGGGGG</sequence>
<dbReference type="SUPFAM" id="SSF55486">
    <property type="entry name" value="Metalloproteases ('zincins'), catalytic domain"/>
    <property type="match status" value="2"/>
</dbReference>
<dbReference type="AlphaFoldDB" id="A0A3M6U8E1"/>
<feature type="domain" description="Peptidase M12A" evidence="10">
    <location>
        <begin position="223"/>
        <end position="422"/>
    </location>
</feature>
<evidence type="ECO:0000256" key="9">
    <source>
        <dbReference type="RuleBase" id="RU361183"/>
    </source>
</evidence>
<dbReference type="InterPro" id="IPR034035">
    <property type="entry name" value="Astacin-like_dom"/>
</dbReference>
<name>A0A3M6U8E1_POCDA</name>
<feature type="non-terminal residue" evidence="11">
    <location>
        <position position="429"/>
    </location>
</feature>
<evidence type="ECO:0000256" key="6">
    <source>
        <dbReference type="ARBA" id="ARBA00023049"/>
    </source>
</evidence>
<evidence type="ECO:0000313" key="11">
    <source>
        <dbReference type="EMBL" id="RMX49881.1"/>
    </source>
</evidence>
<evidence type="ECO:0000313" key="12">
    <source>
        <dbReference type="Proteomes" id="UP000275408"/>
    </source>
</evidence>
<keyword evidence="7" id="KW-1015">Disulfide bond</keyword>
<keyword evidence="6 8" id="KW-0482">Metalloprotease</keyword>
<keyword evidence="9" id="KW-0732">Signal</keyword>
<comment type="cofactor">
    <cofactor evidence="8 9">
        <name>Zn(2+)</name>
        <dbReference type="ChEBI" id="CHEBI:29105"/>
    </cofactor>
    <text evidence="8 9">Binds 1 zinc ion per subunit.</text>
</comment>
<reference evidence="11 12" key="1">
    <citation type="journal article" date="2018" name="Sci. Rep.">
        <title>Comparative analysis of the Pocillopora damicornis genome highlights role of immune system in coral evolution.</title>
        <authorList>
            <person name="Cunning R."/>
            <person name="Bay R.A."/>
            <person name="Gillette P."/>
            <person name="Baker A.C."/>
            <person name="Traylor-Knowles N."/>
        </authorList>
    </citation>
    <scope>NUCLEOTIDE SEQUENCE [LARGE SCALE GENOMIC DNA]</scope>
    <source>
        <strain evidence="11">RSMAS</strain>
        <tissue evidence="11">Whole animal</tissue>
    </source>
</reference>
<feature type="active site" evidence="8">
    <location>
        <position position="314"/>
    </location>
</feature>
<dbReference type="InterPro" id="IPR024079">
    <property type="entry name" value="MetalloPept_cat_dom_sf"/>
</dbReference>
<dbReference type="PANTHER" id="PTHR10127">
    <property type="entry name" value="DISCOIDIN, CUB, EGF, LAMININ , AND ZINC METALLOPROTEASE DOMAIN CONTAINING"/>
    <property type="match status" value="1"/>
</dbReference>
<comment type="caution">
    <text evidence="11">The sequence shown here is derived from an EMBL/GenBank/DDBJ whole genome shotgun (WGS) entry which is preliminary data.</text>
</comment>
<organism evidence="11 12">
    <name type="scientific">Pocillopora damicornis</name>
    <name type="common">Cauliflower coral</name>
    <name type="synonym">Millepora damicornis</name>
    <dbReference type="NCBI Taxonomy" id="46731"/>
    <lineage>
        <taxon>Eukaryota</taxon>
        <taxon>Metazoa</taxon>
        <taxon>Cnidaria</taxon>
        <taxon>Anthozoa</taxon>
        <taxon>Hexacorallia</taxon>
        <taxon>Scleractinia</taxon>
        <taxon>Astrocoeniina</taxon>
        <taxon>Pocilloporidae</taxon>
        <taxon>Pocillopora</taxon>
    </lineage>
</organism>
<proteinExistence type="predicted"/>
<evidence type="ECO:0000256" key="5">
    <source>
        <dbReference type="ARBA" id="ARBA00022833"/>
    </source>
</evidence>
<dbReference type="Pfam" id="PF01400">
    <property type="entry name" value="Astacin"/>
    <property type="match status" value="2"/>
</dbReference>
<dbReference type="InterPro" id="IPR006026">
    <property type="entry name" value="Peptidase_Metallo"/>
</dbReference>
<evidence type="ECO:0000256" key="8">
    <source>
        <dbReference type="PROSITE-ProRule" id="PRU01211"/>
    </source>
</evidence>
<keyword evidence="1" id="KW-0245">EGF-like domain</keyword>
<comment type="caution">
    <text evidence="8">Lacks conserved residue(s) required for the propagation of feature annotation.</text>
</comment>
<evidence type="ECO:0000256" key="1">
    <source>
        <dbReference type="ARBA" id="ARBA00022536"/>
    </source>
</evidence>
<dbReference type="SMART" id="SM00235">
    <property type="entry name" value="ZnMc"/>
    <property type="match status" value="2"/>
</dbReference>
<protein>
    <recommendedName>
        <fullName evidence="9">Metalloendopeptidase</fullName>
        <ecNumber evidence="9">3.4.24.-</ecNumber>
    </recommendedName>
</protein>
<keyword evidence="5 8" id="KW-0862">Zinc</keyword>
<dbReference type="Gene3D" id="3.40.390.10">
    <property type="entry name" value="Collagenase (Catalytic Domain)"/>
    <property type="match status" value="2"/>
</dbReference>
<dbReference type="GO" id="GO:0018996">
    <property type="term" value="P:molting cycle, collagen and cuticulin-based cuticle"/>
    <property type="evidence" value="ECO:0007669"/>
    <property type="project" value="UniProtKB-ARBA"/>
</dbReference>
<dbReference type="OrthoDB" id="5974102at2759"/>
<evidence type="ECO:0000256" key="4">
    <source>
        <dbReference type="ARBA" id="ARBA00022801"/>
    </source>
</evidence>
<feature type="binding site" evidence="8">
    <location>
        <position position="313"/>
    </location>
    <ligand>
        <name>Zn(2+)</name>
        <dbReference type="ChEBI" id="CHEBI:29105"/>
        <note>catalytic</note>
    </ligand>
</feature>
<dbReference type="EC" id="3.4.24.-" evidence="9"/>
<keyword evidence="3 8" id="KW-0479">Metal-binding</keyword>
<dbReference type="EMBL" id="RCHS01002033">
    <property type="protein sequence ID" value="RMX49881.1"/>
    <property type="molecule type" value="Genomic_DNA"/>
</dbReference>
<dbReference type="GO" id="GO:0006508">
    <property type="term" value="P:proteolysis"/>
    <property type="evidence" value="ECO:0007669"/>
    <property type="project" value="UniProtKB-KW"/>
</dbReference>
<accession>A0A3M6U8E1</accession>
<feature type="signal peptide" evidence="9">
    <location>
        <begin position="1"/>
        <end position="17"/>
    </location>
</feature>
<dbReference type="FunFam" id="3.40.390.10:FF:000028">
    <property type="entry name" value="Zinc metalloproteinase"/>
    <property type="match status" value="1"/>
</dbReference>
<evidence type="ECO:0000259" key="10">
    <source>
        <dbReference type="PROSITE" id="PS51864"/>
    </source>
</evidence>
<keyword evidence="12" id="KW-1185">Reference proteome</keyword>
<feature type="binding site" evidence="8">
    <location>
        <position position="323"/>
    </location>
    <ligand>
        <name>Zn(2+)</name>
        <dbReference type="ChEBI" id="CHEBI:29105"/>
        <note>catalytic</note>
    </ligand>
</feature>
<keyword evidence="2 8" id="KW-0645">Protease</keyword>
<dbReference type="PRINTS" id="PR00480">
    <property type="entry name" value="ASTACIN"/>
</dbReference>
<feature type="domain" description="Peptidase M12A" evidence="10">
    <location>
        <begin position="59"/>
        <end position="184"/>
    </location>
</feature>
<dbReference type="CDD" id="cd04280">
    <property type="entry name" value="ZnMc_astacin_like"/>
    <property type="match status" value="1"/>
</dbReference>
<evidence type="ECO:0000256" key="2">
    <source>
        <dbReference type="ARBA" id="ARBA00022670"/>
    </source>
</evidence>